<proteinExistence type="predicted"/>
<dbReference type="RefSeq" id="WP_015590950.1">
    <property type="nucleotide sequence ID" value="NC_021169.1"/>
</dbReference>
<dbReference type="AlphaFoldDB" id="N0BGC7"/>
<dbReference type="GeneID" id="15393000"/>
<evidence type="ECO:0000313" key="2">
    <source>
        <dbReference type="Proteomes" id="UP000013307"/>
    </source>
</evidence>
<dbReference type="KEGG" id="ast:Asulf_01361"/>
<dbReference type="OrthoDB" id="359514at2157"/>
<organism evidence="1 2">
    <name type="scientific">Archaeoglobus sulfaticallidus PM70-1</name>
    <dbReference type="NCBI Taxonomy" id="387631"/>
    <lineage>
        <taxon>Archaea</taxon>
        <taxon>Methanobacteriati</taxon>
        <taxon>Methanobacteriota</taxon>
        <taxon>Archaeoglobi</taxon>
        <taxon>Archaeoglobales</taxon>
        <taxon>Archaeoglobaceae</taxon>
        <taxon>Archaeoglobus</taxon>
    </lineage>
</organism>
<reference evidence="1 2" key="1">
    <citation type="journal article" date="2013" name="Genome Announc.">
        <title>Complete Genome Sequence of the Thermophilic and Facultatively Chemolithoautotrophic Sulfate Reducer Archaeoglobus sulfaticallidus Strain PM70-1T.</title>
        <authorList>
            <person name="Stokke R."/>
            <person name="Hocking W.P."/>
            <person name="Steinsbu B.O."/>
            <person name="Steen I.H."/>
        </authorList>
    </citation>
    <scope>NUCLEOTIDE SEQUENCE [LARGE SCALE GENOMIC DNA]</scope>
    <source>
        <strain evidence="1">PM70-1</strain>
    </source>
</reference>
<dbReference type="eggNOG" id="arCOG12554">
    <property type="taxonomic scope" value="Archaea"/>
</dbReference>
<name>N0BGC7_9EURY</name>
<gene>
    <name evidence="1" type="ORF">Asulf_01361</name>
</gene>
<evidence type="ECO:0000313" key="1">
    <source>
        <dbReference type="EMBL" id="AGK61352.1"/>
    </source>
</evidence>
<dbReference type="Proteomes" id="UP000013307">
    <property type="component" value="Chromosome"/>
</dbReference>
<dbReference type="EMBL" id="CP005290">
    <property type="protein sequence ID" value="AGK61352.1"/>
    <property type="molecule type" value="Genomic_DNA"/>
</dbReference>
<protein>
    <submittedName>
        <fullName evidence="1">Uncharacterized protein</fullName>
    </submittedName>
</protein>
<sequence>MVKHHKELLFNPHPAKVGEVEIQMFGAERAKIARLFIAGNFSRRFDDAKKILEKVSEMDFKADYFLTPSGFVKIPWKFSGFDEALKDGKRWAARLLEGVEINAKQIFIGVDSYSSSNLAKPHVELSIACSPDPWHCTGKVYPTVSQKGLIRADIDSHFLELDERVVVLCCHDLTIFNPRSDSSAKGWRKEIKEEFREGVVDFKPEVALHHSHYTDTPFTWIASWRNLEKISDVRHYATSGVYYREGGVRAEIERTLELTGKGSVLDVVVDISC</sequence>
<accession>N0BGC7</accession>
<keyword evidence="2" id="KW-1185">Reference proteome</keyword>
<dbReference type="HOGENOM" id="CLU_989013_0_0_2"/>